<evidence type="ECO:0000313" key="2">
    <source>
        <dbReference type="EMBL" id="CAK8698449.1"/>
    </source>
</evidence>
<proteinExistence type="predicted"/>
<keyword evidence="3" id="KW-1185">Reference proteome</keyword>
<accession>A0ABP0H622</accession>
<reference evidence="2 3" key="1">
    <citation type="submission" date="2024-02" db="EMBL/GenBank/DDBJ databases">
        <authorList>
            <person name="Daric V."/>
            <person name="Darras S."/>
        </authorList>
    </citation>
    <scope>NUCLEOTIDE SEQUENCE [LARGE SCALE GENOMIC DNA]</scope>
</reference>
<dbReference type="EMBL" id="CAWYQH010000174">
    <property type="protein sequence ID" value="CAK8698449.1"/>
    <property type="molecule type" value="Genomic_DNA"/>
</dbReference>
<feature type="chain" id="PRO_5045870955" evidence="1">
    <location>
        <begin position="17"/>
        <end position="344"/>
    </location>
</feature>
<dbReference type="Proteomes" id="UP001642483">
    <property type="component" value="Unassembled WGS sequence"/>
</dbReference>
<organism evidence="2 3">
    <name type="scientific">Clavelina lepadiformis</name>
    <name type="common">Light-bulb sea squirt</name>
    <name type="synonym">Ascidia lepadiformis</name>
    <dbReference type="NCBI Taxonomy" id="159417"/>
    <lineage>
        <taxon>Eukaryota</taxon>
        <taxon>Metazoa</taxon>
        <taxon>Chordata</taxon>
        <taxon>Tunicata</taxon>
        <taxon>Ascidiacea</taxon>
        <taxon>Aplousobranchia</taxon>
        <taxon>Clavelinidae</taxon>
        <taxon>Clavelina</taxon>
    </lineage>
</organism>
<comment type="caution">
    <text evidence="2">The sequence shown here is derived from an EMBL/GenBank/DDBJ whole genome shotgun (WGS) entry which is preliminary data.</text>
</comment>
<protein>
    <submittedName>
        <fullName evidence="2">Uncharacterized protein</fullName>
    </submittedName>
</protein>
<evidence type="ECO:0000256" key="1">
    <source>
        <dbReference type="SAM" id="SignalP"/>
    </source>
</evidence>
<sequence>MQLFFYVLVSIVTVQSSDVCYIYEPLVCNTTQQTTELSVVRFSSWEICKILESSKVSNRGSSAASETTILPICQLQDDRKWKLPAFEQSNALQLRKVYLTPTIVHSTPSTLNSSNKTPEMCSYSESGSAATYKKIKANNYFTDNYNFEQARNLSTKVVAKSFTARSTVLRNNQALLRLKTKNEGYSTMCLLDFDWPSMCPNGVDKTNSEPVCYVMKKSRVSTSSGMCNTTMAPKEIYDRICDNDANAETRISNKSLVLFPFHSQEEKEEEKEEEEEMCFLSKSTNLMLSRAGICSLDEGQYISTHNKDDRLHCTRPESNHTIISPFSLYPVFNDNLNIQQCGIN</sequence>
<feature type="signal peptide" evidence="1">
    <location>
        <begin position="1"/>
        <end position="16"/>
    </location>
</feature>
<name>A0ABP0H622_CLALP</name>
<keyword evidence="1" id="KW-0732">Signal</keyword>
<evidence type="ECO:0000313" key="3">
    <source>
        <dbReference type="Proteomes" id="UP001642483"/>
    </source>
</evidence>
<gene>
    <name evidence="2" type="ORF">CVLEPA_LOCUS31893</name>
</gene>